<protein>
    <recommendedName>
        <fullName evidence="11 13">Glycerol-3-phosphate dehydrogenase [NAD(P)+]</fullName>
        <ecNumber evidence="10 13">1.1.1.94</ecNumber>
    </recommendedName>
    <alternativeName>
        <fullName evidence="13">NAD(P)(+)-dependent glycerol-3-phosphate dehydrogenase</fullName>
    </alternativeName>
    <alternativeName>
        <fullName evidence="12 13">NAD(P)H-dependent dihydroxyacetone-phosphate reductase</fullName>
    </alternativeName>
</protein>
<keyword evidence="2 13" id="KW-0444">Lipid biosynthesis</keyword>
<keyword evidence="21" id="KW-1185">Reference proteome</keyword>
<dbReference type="GO" id="GO:0008654">
    <property type="term" value="P:phospholipid biosynthetic process"/>
    <property type="evidence" value="ECO:0007669"/>
    <property type="project" value="UniProtKB-KW"/>
</dbReference>
<comment type="function">
    <text evidence="13">Catalyzes the reduction of the glycolytic intermediate dihydroxyacetone phosphate (DHAP) to sn-glycerol 3-phosphate (G3P), the key precursor for phospholipid synthesis.</text>
</comment>
<keyword evidence="5 13" id="KW-0520">NAD</keyword>
<dbReference type="InterPro" id="IPR011128">
    <property type="entry name" value="G3P_DH_NAD-dep_N"/>
</dbReference>
<dbReference type="InterPro" id="IPR008927">
    <property type="entry name" value="6-PGluconate_DH-like_C_sf"/>
</dbReference>
<dbReference type="Gene3D" id="3.40.50.720">
    <property type="entry name" value="NAD(P)-binding Rossmann-like Domain"/>
    <property type="match status" value="1"/>
</dbReference>
<dbReference type="Gene3D" id="1.10.1040.10">
    <property type="entry name" value="N-(1-d-carboxylethyl)-l-norvaline Dehydrogenase, domain 2"/>
    <property type="match status" value="1"/>
</dbReference>
<feature type="binding site" evidence="13">
    <location>
        <position position="120"/>
    </location>
    <ligand>
        <name>NADPH</name>
        <dbReference type="ChEBI" id="CHEBI:57783"/>
    </ligand>
</feature>
<comment type="catalytic activity">
    <reaction evidence="13">
        <text>sn-glycerol 3-phosphate + NAD(+) = dihydroxyacetone phosphate + NADH + H(+)</text>
        <dbReference type="Rhea" id="RHEA:11092"/>
        <dbReference type="ChEBI" id="CHEBI:15378"/>
        <dbReference type="ChEBI" id="CHEBI:57540"/>
        <dbReference type="ChEBI" id="CHEBI:57597"/>
        <dbReference type="ChEBI" id="CHEBI:57642"/>
        <dbReference type="ChEBI" id="CHEBI:57945"/>
        <dbReference type="EC" id="1.1.1.94"/>
    </reaction>
</comment>
<evidence type="ECO:0000259" key="18">
    <source>
        <dbReference type="Pfam" id="PF01210"/>
    </source>
</evidence>
<sequence length="346" mass="35312">MQNIKQSPSKITVLGAGAWGTAVAIALAARHDVLLWGRNGEAMDAMAQGRDNRAYLPGFALPPALGVTADINAAVGHVTGAGAGDAPLLIAACPVAGLRPLLEQLKAMSKPIPNIVWLCKGFENGTGLLPHQVVRAVLGKQVAGAALSGPSFAQEVARGLPCALTVASDSPALRERVVALVHGGNIRVYSSDDLIGVEVGGAVKNVLAIATGAADGLELGLNARAALITRGLAEITRLGVALGGNIGTFMGLTGMGDLILTCTGDLSRNRRVGLELARGKRLEAIVAELGHVAEGVPCARAVRELAARLGVDMPITNAVAGVLFDGDDPRAMVAQLLARDPRGESA</sequence>
<dbReference type="PANTHER" id="PTHR11728:SF1">
    <property type="entry name" value="GLYCEROL-3-PHOSPHATE DEHYDROGENASE [NAD(+)] 2, CHLOROPLASTIC"/>
    <property type="match status" value="1"/>
</dbReference>
<dbReference type="GO" id="GO:0005829">
    <property type="term" value="C:cytosol"/>
    <property type="evidence" value="ECO:0007669"/>
    <property type="project" value="TreeGrafter"/>
</dbReference>
<accession>A0A2G8SVR6</accession>
<feature type="active site" description="Proton acceptor" evidence="13 14">
    <location>
        <position position="204"/>
    </location>
</feature>
<dbReference type="PRINTS" id="PR00077">
    <property type="entry name" value="GPDHDRGNASE"/>
</dbReference>
<dbReference type="EC" id="1.1.1.94" evidence="10 13"/>
<keyword evidence="4 13" id="KW-0560">Oxidoreductase</keyword>
<dbReference type="Proteomes" id="UP000228593">
    <property type="component" value="Unassembled WGS sequence"/>
</dbReference>
<evidence type="ECO:0000256" key="10">
    <source>
        <dbReference type="ARBA" id="ARBA00066687"/>
    </source>
</evidence>
<feature type="binding site" evidence="16">
    <location>
        <position position="153"/>
    </location>
    <ligand>
        <name>NAD(+)</name>
        <dbReference type="ChEBI" id="CHEBI:57540"/>
    </ligand>
</feature>
<evidence type="ECO:0000256" key="1">
    <source>
        <dbReference type="ARBA" id="ARBA00011009"/>
    </source>
</evidence>
<feature type="binding site" evidence="13">
    <location>
        <position position="38"/>
    </location>
    <ligand>
        <name>NADPH</name>
        <dbReference type="ChEBI" id="CHEBI:57783"/>
    </ligand>
</feature>
<reference evidence="20 21" key="1">
    <citation type="submission" date="2017-10" db="EMBL/GenBank/DDBJ databases">
        <title>Massilia psychrophilum sp. nov., a novel purple-pigmented bacterium isolated from Tianshan glacier, Xinjiang Municipality, China.</title>
        <authorList>
            <person name="Wang H."/>
        </authorList>
    </citation>
    <scope>NUCLEOTIDE SEQUENCE [LARGE SCALE GENOMIC DNA]</scope>
    <source>
        <strain evidence="20 21">JCM 30813</strain>
    </source>
</reference>
<evidence type="ECO:0000256" key="8">
    <source>
        <dbReference type="ARBA" id="ARBA00023264"/>
    </source>
</evidence>
<feature type="domain" description="Glycerol-3-phosphate dehydrogenase NAD-dependent N-terminal" evidence="18">
    <location>
        <begin position="10"/>
        <end position="171"/>
    </location>
</feature>
<feature type="binding site" evidence="13">
    <location>
        <position position="204"/>
    </location>
    <ligand>
        <name>sn-glycerol 3-phosphate</name>
        <dbReference type="ChEBI" id="CHEBI:57597"/>
    </ligand>
</feature>
<comment type="caution">
    <text evidence="13">Lacks conserved residue(s) required for the propagation of feature annotation.</text>
</comment>
<keyword evidence="7 13" id="KW-0594">Phospholipid biosynthesis</keyword>
<dbReference type="Pfam" id="PF01210">
    <property type="entry name" value="NAD_Gly3P_dh_N"/>
    <property type="match status" value="1"/>
</dbReference>
<dbReference type="NCBIfam" id="NF000940">
    <property type="entry name" value="PRK00094.1-2"/>
    <property type="match status" value="1"/>
</dbReference>
<dbReference type="PIRSF" id="PIRSF000114">
    <property type="entry name" value="Glycerol-3-P_dh"/>
    <property type="match status" value="1"/>
</dbReference>
<dbReference type="GO" id="GO:0051287">
    <property type="term" value="F:NAD binding"/>
    <property type="evidence" value="ECO:0007669"/>
    <property type="project" value="InterPro"/>
</dbReference>
<evidence type="ECO:0000256" key="3">
    <source>
        <dbReference type="ARBA" id="ARBA00022857"/>
    </source>
</evidence>
<feature type="binding site" evidence="13">
    <location>
        <position position="153"/>
    </location>
    <ligand>
        <name>NADPH</name>
        <dbReference type="ChEBI" id="CHEBI:57783"/>
    </ligand>
</feature>
<feature type="binding site" evidence="13">
    <location>
        <position position="151"/>
    </location>
    <ligand>
        <name>sn-glycerol 3-phosphate</name>
        <dbReference type="ChEBI" id="CHEBI:57597"/>
    </ligand>
</feature>
<feature type="binding site" evidence="16">
    <location>
        <begin position="15"/>
        <end position="20"/>
    </location>
    <ligand>
        <name>NAD(+)</name>
        <dbReference type="ChEBI" id="CHEBI:57540"/>
    </ligand>
</feature>
<gene>
    <name evidence="13" type="primary">gpsA</name>
    <name evidence="20" type="ORF">CR103_21030</name>
</gene>
<feature type="binding site" evidence="13">
    <location>
        <position position="268"/>
    </location>
    <ligand>
        <name>NADPH</name>
        <dbReference type="ChEBI" id="CHEBI:57783"/>
    </ligand>
</feature>
<evidence type="ECO:0000256" key="15">
    <source>
        <dbReference type="PIRSR" id="PIRSR000114-2"/>
    </source>
</evidence>
<evidence type="ECO:0000313" key="20">
    <source>
        <dbReference type="EMBL" id="PIL37875.1"/>
    </source>
</evidence>
<feature type="binding site" evidence="13">
    <location>
        <position position="120"/>
    </location>
    <ligand>
        <name>sn-glycerol 3-phosphate</name>
        <dbReference type="ChEBI" id="CHEBI:57597"/>
    </ligand>
</feature>
<keyword evidence="13" id="KW-0963">Cytoplasm</keyword>
<feature type="binding site" evidence="13">
    <location>
        <position position="149"/>
    </location>
    <ligand>
        <name>sn-glycerol 3-phosphate</name>
        <dbReference type="ChEBI" id="CHEBI:57597"/>
    </ligand>
</feature>
<evidence type="ECO:0000259" key="19">
    <source>
        <dbReference type="Pfam" id="PF07479"/>
    </source>
</evidence>
<dbReference type="InterPro" id="IPR013328">
    <property type="entry name" value="6PGD_dom2"/>
</dbReference>
<dbReference type="SUPFAM" id="SSF48179">
    <property type="entry name" value="6-phosphogluconate dehydrogenase C-terminal domain-like"/>
    <property type="match status" value="1"/>
</dbReference>
<keyword evidence="13" id="KW-0547">Nucleotide-binding</keyword>
<dbReference type="GO" id="GO:0141153">
    <property type="term" value="F:glycerol-3-phosphate dehydrogenase (NADP+) activity"/>
    <property type="evidence" value="ECO:0007669"/>
    <property type="project" value="RHEA"/>
</dbReference>
<dbReference type="GO" id="GO:0046167">
    <property type="term" value="P:glycerol-3-phosphate biosynthetic process"/>
    <property type="evidence" value="ECO:0007669"/>
    <property type="project" value="UniProtKB-UniRule"/>
</dbReference>
<feature type="domain" description="Glycerol-3-phosphate dehydrogenase NAD-dependent C-terminal" evidence="19">
    <location>
        <begin position="193"/>
        <end position="333"/>
    </location>
</feature>
<feature type="binding site" evidence="13">
    <location>
        <position position="19"/>
    </location>
    <ligand>
        <name>NADPH</name>
        <dbReference type="ChEBI" id="CHEBI:57783"/>
    </ligand>
</feature>
<comment type="caution">
    <text evidence="20">The sequence shown here is derived from an EMBL/GenBank/DDBJ whole genome shotgun (WGS) entry which is preliminary data.</text>
</comment>
<evidence type="ECO:0000256" key="2">
    <source>
        <dbReference type="ARBA" id="ARBA00022516"/>
    </source>
</evidence>
<dbReference type="GO" id="GO:0141152">
    <property type="term" value="F:glycerol-3-phosphate dehydrogenase (NAD+) activity"/>
    <property type="evidence" value="ECO:0007669"/>
    <property type="project" value="RHEA"/>
</dbReference>
<feature type="binding site" evidence="16">
    <location>
        <position position="268"/>
    </location>
    <ligand>
        <name>NAD(+)</name>
        <dbReference type="ChEBI" id="CHEBI:57540"/>
    </ligand>
</feature>
<dbReference type="FunFam" id="1.10.1040.10:FF:000001">
    <property type="entry name" value="Glycerol-3-phosphate dehydrogenase [NAD(P)+]"/>
    <property type="match status" value="1"/>
</dbReference>
<comment type="pathway">
    <text evidence="13">Membrane lipid metabolism; glycerophospholipid metabolism.</text>
</comment>
<dbReference type="FunFam" id="3.40.50.720:FF:000019">
    <property type="entry name" value="Glycerol-3-phosphate dehydrogenase [NAD(P)+]"/>
    <property type="match status" value="1"/>
</dbReference>
<proteinExistence type="inferred from homology"/>
<dbReference type="AlphaFoldDB" id="A0A2G8SVR6"/>
<dbReference type="SUPFAM" id="SSF51735">
    <property type="entry name" value="NAD(P)-binding Rossmann-fold domains"/>
    <property type="match status" value="1"/>
</dbReference>
<comment type="subcellular location">
    <subcellularLocation>
        <location evidence="13">Cytoplasm</location>
    </subcellularLocation>
</comment>
<feature type="binding site" evidence="13">
    <location>
        <position position="55"/>
    </location>
    <ligand>
        <name>NADPH</name>
        <dbReference type="ChEBI" id="CHEBI:57783"/>
    </ligand>
</feature>
<comment type="catalytic activity">
    <reaction evidence="9">
        <text>sn-glycerol 3-phosphate + NADP(+) = dihydroxyacetone phosphate + NADPH + H(+)</text>
        <dbReference type="Rhea" id="RHEA:11096"/>
        <dbReference type="ChEBI" id="CHEBI:15378"/>
        <dbReference type="ChEBI" id="CHEBI:57597"/>
        <dbReference type="ChEBI" id="CHEBI:57642"/>
        <dbReference type="ChEBI" id="CHEBI:57783"/>
        <dbReference type="ChEBI" id="CHEBI:58349"/>
        <dbReference type="EC" id="1.1.1.94"/>
    </reaction>
    <physiologicalReaction direction="right-to-left" evidence="9">
        <dbReference type="Rhea" id="RHEA:11098"/>
    </physiologicalReaction>
</comment>
<dbReference type="Pfam" id="PF07479">
    <property type="entry name" value="NAD_Gly3P_dh_C"/>
    <property type="match status" value="1"/>
</dbReference>
<evidence type="ECO:0000256" key="7">
    <source>
        <dbReference type="ARBA" id="ARBA00023209"/>
    </source>
</evidence>
<organism evidence="20 21">
    <name type="scientific">Massilia psychrophila</name>
    <dbReference type="NCBI Taxonomy" id="1603353"/>
    <lineage>
        <taxon>Bacteria</taxon>
        <taxon>Pseudomonadati</taxon>
        <taxon>Pseudomonadota</taxon>
        <taxon>Betaproteobacteria</taxon>
        <taxon>Burkholderiales</taxon>
        <taxon>Oxalobacteraceae</taxon>
        <taxon>Telluria group</taxon>
        <taxon>Massilia</taxon>
    </lineage>
</organism>
<dbReference type="UniPathway" id="UPA00940"/>
<keyword evidence="3 13" id="KW-0521">NADP</keyword>
<feature type="binding site" evidence="13">
    <location>
        <position position="292"/>
    </location>
    <ligand>
        <name>NADPH</name>
        <dbReference type="ChEBI" id="CHEBI:57783"/>
    </ligand>
</feature>
<feature type="binding site" evidence="13">
    <location>
        <position position="268"/>
    </location>
    <ligand>
        <name>sn-glycerol 3-phosphate</name>
        <dbReference type="ChEBI" id="CHEBI:57597"/>
    </ligand>
</feature>
<evidence type="ECO:0000256" key="4">
    <source>
        <dbReference type="ARBA" id="ARBA00023002"/>
    </source>
</evidence>
<comment type="similarity">
    <text evidence="1 13 17">Belongs to the NAD-dependent glycerol-3-phosphate dehydrogenase family.</text>
</comment>
<evidence type="ECO:0000256" key="17">
    <source>
        <dbReference type="RuleBase" id="RU000437"/>
    </source>
</evidence>
<dbReference type="InterPro" id="IPR006109">
    <property type="entry name" value="G3P_DH_NAD-dep_C"/>
</dbReference>
<dbReference type="OrthoDB" id="9812273at2"/>
<feature type="binding site" evidence="13">
    <location>
        <position position="269"/>
    </location>
    <ligand>
        <name>sn-glycerol 3-phosphate</name>
        <dbReference type="ChEBI" id="CHEBI:57597"/>
    </ligand>
</feature>
<dbReference type="GO" id="GO:0006650">
    <property type="term" value="P:glycerophospholipid metabolic process"/>
    <property type="evidence" value="ECO:0007669"/>
    <property type="project" value="UniProtKB-UniRule"/>
</dbReference>
<dbReference type="HAMAP" id="MF_00394">
    <property type="entry name" value="NAD_Glyc3P_dehydrog"/>
    <property type="match status" value="1"/>
</dbReference>
<feature type="binding site" evidence="15">
    <location>
        <begin position="268"/>
        <end position="269"/>
    </location>
    <ligand>
        <name>substrate</name>
    </ligand>
</feature>
<feature type="binding site" evidence="13">
    <location>
        <position position="257"/>
    </location>
    <ligand>
        <name>sn-glycerol 3-phosphate</name>
        <dbReference type="ChEBI" id="CHEBI:57597"/>
    </ligand>
</feature>
<dbReference type="RefSeq" id="WP_099917874.1">
    <property type="nucleotide sequence ID" value="NZ_BMHS01000023.1"/>
</dbReference>
<dbReference type="NCBIfam" id="NF000942">
    <property type="entry name" value="PRK00094.1-4"/>
    <property type="match status" value="1"/>
</dbReference>
<dbReference type="GO" id="GO:0046168">
    <property type="term" value="P:glycerol-3-phosphate catabolic process"/>
    <property type="evidence" value="ECO:0007669"/>
    <property type="project" value="InterPro"/>
</dbReference>
<keyword evidence="8 13" id="KW-1208">Phospholipid metabolism</keyword>
<dbReference type="EMBL" id="PDOB01000059">
    <property type="protein sequence ID" value="PIL37875.1"/>
    <property type="molecule type" value="Genomic_DNA"/>
</dbReference>
<dbReference type="InterPro" id="IPR006168">
    <property type="entry name" value="G3P_DH_NAD-dep"/>
</dbReference>
<evidence type="ECO:0000256" key="14">
    <source>
        <dbReference type="PIRSR" id="PIRSR000114-1"/>
    </source>
</evidence>
<evidence type="ECO:0000313" key="21">
    <source>
        <dbReference type="Proteomes" id="UP000228593"/>
    </source>
</evidence>
<evidence type="ECO:0000256" key="16">
    <source>
        <dbReference type="PIRSR" id="PIRSR000114-3"/>
    </source>
</evidence>
<dbReference type="PANTHER" id="PTHR11728">
    <property type="entry name" value="GLYCEROL-3-PHOSPHATE DEHYDROGENASE"/>
    <property type="match status" value="1"/>
</dbReference>
<dbReference type="PROSITE" id="PS00957">
    <property type="entry name" value="NAD_G3PDH"/>
    <property type="match status" value="1"/>
</dbReference>
<evidence type="ECO:0000256" key="5">
    <source>
        <dbReference type="ARBA" id="ARBA00023027"/>
    </source>
</evidence>
<feature type="binding site" evidence="15">
    <location>
        <position position="120"/>
    </location>
    <ligand>
        <name>substrate</name>
    </ligand>
</feature>
<evidence type="ECO:0000256" key="12">
    <source>
        <dbReference type="ARBA" id="ARBA00080511"/>
    </source>
</evidence>
<evidence type="ECO:0000256" key="9">
    <source>
        <dbReference type="ARBA" id="ARBA00052716"/>
    </source>
</evidence>
<keyword evidence="6 13" id="KW-0443">Lipid metabolism</keyword>
<evidence type="ECO:0000256" key="6">
    <source>
        <dbReference type="ARBA" id="ARBA00023098"/>
    </source>
</evidence>
<name>A0A2G8SVR6_9BURK</name>
<feature type="binding site" evidence="13">
    <location>
        <position position="294"/>
    </location>
    <ligand>
        <name>NADPH</name>
        <dbReference type="ChEBI" id="CHEBI:57783"/>
    </ligand>
</feature>
<evidence type="ECO:0000256" key="13">
    <source>
        <dbReference type="HAMAP-Rule" id="MF_00394"/>
    </source>
</evidence>
<dbReference type="InterPro" id="IPR036291">
    <property type="entry name" value="NAD(P)-bd_dom_sf"/>
</dbReference>
<evidence type="ECO:0000256" key="11">
    <source>
        <dbReference type="ARBA" id="ARBA00069372"/>
    </source>
</evidence>
<feature type="binding site" evidence="13">
    <location>
        <position position="267"/>
    </location>
    <ligand>
        <name>sn-glycerol 3-phosphate</name>
        <dbReference type="ChEBI" id="CHEBI:57597"/>
    </ligand>
</feature>
<dbReference type="GO" id="GO:0005975">
    <property type="term" value="P:carbohydrate metabolic process"/>
    <property type="evidence" value="ECO:0007669"/>
    <property type="project" value="InterPro"/>
</dbReference>